<dbReference type="InterPro" id="IPR055343">
    <property type="entry name" value="CREG_beta-barrel"/>
</dbReference>
<comment type="caution">
    <text evidence="3">The sequence shown here is derived from an EMBL/GenBank/DDBJ whole genome shotgun (WGS) entry which is preliminary data.</text>
</comment>
<evidence type="ECO:0000259" key="2">
    <source>
        <dbReference type="Pfam" id="PF13883"/>
    </source>
</evidence>
<keyword evidence="1" id="KW-0732">Signal</keyword>
<dbReference type="SUPFAM" id="SSF50475">
    <property type="entry name" value="FMN-binding split barrel"/>
    <property type="match status" value="1"/>
</dbReference>
<dbReference type="PANTHER" id="PTHR37273:SF1">
    <property type="entry name" value="ADL397C-AP"/>
    <property type="match status" value="1"/>
</dbReference>
<reference evidence="3" key="1">
    <citation type="journal article" date="2022" name="G3 (Bethesda)">
        <title>High quality genome of the basidiomycete yeast Dioszegia hungarica PDD-24b-2 isolated from cloud water.</title>
        <authorList>
            <person name="Jarrige D."/>
            <person name="Haridas S."/>
            <person name="Bleykasten-Grosshans C."/>
            <person name="Joly M."/>
            <person name="Nadalig T."/>
            <person name="Sancelme M."/>
            <person name="Vuilleumier S."/>
            <person name="Grigoriev I.V."/>
            <person name="Amato P."/>
            <person name="Bringel F."/>
        </authorList>
    </citation>
    <scope>NUCLEOTIDE SEQUENCE</scope>
    <source>
        <strain evidence="3">PDD-24b-2</strain>
    </source>
</reference>
<proteinExistence type="predicted"/>
<evidence type="ECO:0000313" key="3">
    <source>
        <dbReference type="EMBL" id="KAI9634795.1"/>
    </source>
</evidence>
<dbReference type="Pfam" id="PF13883">
    <property type="entry name" value="CREG_beta-barrel"/>
    <property type="match status" value="1"/>
</dbReference>
<dbReference type="Proteomes" id="UP001164286">
    <property type="component" value="Unassembled WGS sequence"/>
</dbReference>
<dbReference type="PANTHER" id="PTHR37273">
    <property type="entry name" value="CHROMOSOME 8, WHOLE GENOME SHOTGUN SEQUENCE"/>
    <property type="match status" value="1"/>
</dbReference>
<dbReference type="EMBL" id="JAKWFO010000006">
    <property type="protein sequence ID" value="KAI9634795.1"/>
    <property type="molecule type" value="Genomic_DNA"/>
</dbReference>
<dbReference type="GeneID" id="77728943"/>
<gene>
    <name evidence="3" type="ORF">MKK02DRAFT_37671</name>
</gene>
<feature type="signal peptide" evidence="1">
    <location>
        <begin position="1"/>
        <end position="18"/>
    </location>
</feature>
<name>A0AA38H5W0_9TREE</name>
<organism evidence="3 4">
    <name type="scientific">Dioszegia hungarica</name>
    <dbReference type="NCBI Taxonomy" id="4972"/>
    <lineage>
        <taxon>Eukaryota</taxon>
        <taxon>Fungi</taxon>
        <taxon>Dikarya</taxon>
        <taxon>Basidiomycota</taxon>
        <taxon>Agaricomycotina</taxon>
        <taxon>Tremellomycetes</taxon>
        <taxon>Tremellales</taxon>
        <taxon>Bulleribasidiaceae</taxon>
        <taxon>Dioszegia</taxon>
    </lineage>
</organism>
<evidence type="ECO:0000313" key="4">
    <source>
        <dbReference type="Proteomes" id="UP001164286"/>
    </source>
</evidence>
<feature type="domain" description="CREG-like beta-barrel" evidence="2">
    <location>
        <begin position="31"/>
        <end position="202"/>
    </location>
</feature>
<dbReference type="InterPro" id="IPR012349">
    <property type="entry name" value="Split_barrel_FMN-bd"/>
</dbReference>
<protein>
    <submittedName>
        <fullName evidence="3">Pyridoxamine 5'-phosphate oxidase-domain-containing protein</fullName>
    </submittedName>
</protein>
<dbReference type="RefSeq" id="XP_052944572.1">
    <property type="nucleotide sequence ID" value="XM_053089738.1"/>
</dbReference>
<accession>A0AA38H5W0</accession>
<keyword evidence="4" id="KW-1185">Reference proteome</keyword>
<evidence type="ECO:0000256" key="1">
    <source>
        <dbReference type="SAM" id="SignalP"/>
    </source>
</evidence>
<sequence length="207" mass="22545">MLLDRLVSVLSLVAIAQAAAVGQLPLIARETIEEAAVHAKQLVHSSVTGTLASVFPANSTLAGRPHTILEYHAPCHHSPSLTFLLFPISLSTKNIFGAEGHYAGYTVSDPIDGVRSPMSRGRVAFTGNMTLLPDLSAKERARLSVCYKSYHPDVFWFPPASPGESHHPFDSVWARFDPEDIYYVGGFGDTHYIGHIPVEMYAEAGEK</sequence>
<dbReference type="Gene3D" id="2.30.110.10">
    <property type="entry name" value="Electron Transport, Fmn-binding Protein, Chain A"/>
    <property type="match status" value="1"/>
</dbReference>
<feature type="chain" id="PRO_5041355510" evidence="1">
    <location>
        <begin position="19"/>
        <end position="207"/>
    </location>
</feature>
<dbReference type="AlphaFoldDB" id="A0AA38H5W0"/>